<dbReference type="KEGG" id="mhu:Mhun_3139"/>
<keyword evidence="6" id="KW-0966">Cell projection</keyword>
<organism evidence="6 7">
    <name type="scientific">Methanospirillum hungatei JF-1 (strain ATCC 27890 / DSM 864 / NBRC 100397 / JF-1)</name>
    <dbReference type="NCBI Taxonomy" id="323259"/>
    <lineage>
        <taxon>Archaea</taxon>
        <taxon>Methanobacteriati</taxon>
        <taxon>Methanobacteriota</taxon>
        <taxon>Stenosarchaea group</taxon>
        <taxon>Methanomicrobia</taxon>
        <taxon>Methanomicrobiales</taxon>
        <taxon>Methanospirillaceae</taxon>
        <taxon>Methanospirillum</taxon>
    </lineage>
</organism>
<gene>
    <name evidence="6" type="ordered locus">Mhun_3139</name>
</gene>
<evidence type="ECO:0000256" key="2">
    <source>
        <dbReference type="ARBA" id="ARBA00010256"/>
    </source>
</evidence>
<dbReference type="OrthoDB" id="117400at2157"/>
<dbReference type="InterPro" id="IPR013373">
    <property type="entry name" value="Flagellin/pilin_N_arc"/>
</dbReference>
<evidence type="ECO:0000256" key="3">
    <source>
        <dbReference type="ARBA" id="ARBA00022440"/>
    </source>
</evidence>
<protein>
    <recommendedName>
        <fullName evidence="4">Flagellin</fullName>
    </recommendedName>
</protein>
<dbReference type="HOGENOM" id="CLU_084671_1_0_2"/>
<reference evidence="7" key="1">
    <citation type="journal article" date="2016" name="Stand. Genomic Sci.">
        <title>Complete genome sequence of Methanospirillum hungatei type strain JF1.</title>
        <authorList>
            <person name="Gunsalus R.P."/>
            <person name="Cook L.E."/>
            <person name="Crable B."/>
            <person name="Rohlin L."/>
            <person name="McDonald E."/>
            <person name="Mouttaki H."/>
            <person name="Sieber J.R."/>
            <person name="Poweleit N."/>
            <person name="Zhou H."/>
            <person name="Lapidus A.L."/>
            <person name="Daligault H.E."/>
            <person name="Land M."/>
            <person name="Gilna P."/>
            <person name="Ivanova N."/>
            <person name="Kyrpides N."/>
            <person name="Culley D.E."/>
            <person name="McInerney M.J."/>
        </authorList>
    </citation>
    <scope>NUCLEOTIDE SEQUENCE [LARGE SCALE GENOMIC DNA]</scope>
    <source>
        <strain evidence="7">ATCC 27890 / DSM 864 / NBRC 100397 / JF-1</strain>
    </source>
</reference>
<evidence type="ECO:0000256" key="4">
    <source>
        <dbReference type="RuleBase" id="RU361282"/>
    </source>
</evidence>
<dbReference type="InterPro" id="IPR002774">
    <property type="entry name" value="Flagellin_arc-type"/>
</dbReference>
<comment type="similarity">
    <text evidence="2 4">Belongs to the archaeal flagellin family.</text>
</comment>
<keyword evidence="7" id="KW-1185">Reference proteome</keyword>
<dbReference type="GeneID" id="25393606"/>
<dbReference type="GO" id="GO:0097589">
    <property type="term" value="C:archaeal-type flagellum"/>
    <property type="evidence" value="ECO:0007669"/>
    <property type="project" value="UniProtKB-SubCell"/>
</dbReference>
<dbReference type="EMBL" id="CP000254">
    <property type="protein sequence ID" value="ABD42824.1"/>
    <property type="molecule type" value="Genomic_DNA"/>
</dbReference>
<dbReference type="GO" id="GO:0097588">
    <property type="term" value="P:archaeal or bacterial-type flagellum-dependent cell motility"/>
    <property type="evidence" value="ECO:0007669"/>
    <property type="project" value="InterPro"/>
</dbReference>
<dbReference type="eggNOG" id="arCOG01829">
    <property type="taxonomic scope" value="Archaea"/>
</dbReference>
<dbReference type="AlphaFoldDB" id="Q2FUM5"/>
<dbReference type="PANTHER" id="PTHR35903">
    <property type="entry name" value="FLAGELLIN B1"/>
    <property type="match status" value="1"/>
</dbReference>
<accession>Q2FUM5</accession>
<dbReference type="STRING" id="323259.Mhun_3139"/>
<name>Q2FUM5_METHJ</name>
<keyword evidence="5" id="KW-0812">Transmembrane</keyword>
<dbReference type="Pfam" id="PF01917">
    <property type="entry name" value="Flagellin_arch-type"/>
    <property type="match status" value="1"/>
</dbReference>
<evidence type="ECO:0000256" key="5">
    <source>
        <dbReference type="SAM" id="Phobius"/>
    </source>
</evidence>
<sequence>MNNEDGFSGLEAMIVLIAFVVVAAVFAYATLGSGFFVADKAQLSVHEGTKTAAASVYQEGGIYGTMHETTHQLDKLSFTIYVPDEGLDQDLKQMIISYTQSDISNPKDYTWSATVADNSHFFAQGLDLLKEGQNVRIDLADVKGPTNGGWFAVEIRPKQGSTLLIKRWLSEGYNGGVII</sequence>
<proteinExistence type="inferred from homology"/>
<comment type="subcellular location">
    <subcellularLocation>
        <location evidence="1 4">Archaeal flagellum</location>
    </subcellularLocation>
</comment>
<keyword evidence="5" id="KW-1133">Transmembrane helix</keyword>
<comment type="function">
    <text evidence="4">Flagellin is the subunit protein which polymerizes to form the filaments of archaeal flagella.</text>
</comment>
<evidence type="ECO:0000313" key="6">
    <source>
        <dbReference type="EMBL" id="ABD42824.1"/>
    </source>
</evidence>
<dbReference type="Proteomes" id="UP000001941">
    <property type="component" value="Chromosome"/>
</dbReference>
<dbReference type="EnsemblBacteria" id="ABD42824">
    <property type="protein sequence ID" value="ABD42824"/>
    <property type="gene ID" value="Mhun_3139"/>
</dbReference>
<evidence type="ECO:0000313" key="7">
    <source>
        <dbReference type="Proteomes" id="UP000001941"/>
    </source>
</evidence>
<dbReference type="NCBIfam" id="TIGR02537">
    <property type="entry name" value="arch_flag_Nterm"/>
    <property type="match status" value="1"/>
</dbReference>
<keyword evidence="3 4" id="KW-0974">Archaeal flagellum</keyword>
<dbReference type="InParanoid" id="Q2FUM5"/>
<evidence type="ECO:0000256" key="1">
    <source>
        <dbReference type="ARBA" id="ARBA00004618"/>
    </source>
</evidence>
<keyword evidence="6" id="KW-0969">Cilium</keyword>
<keyword evidence="5" id="KW-0472">Membrane</keyword>
<dbReference type="GO" id="GO:0005198">
    <property type="term" value="F:structural molecule activity"/>
    <property type="evidence" value="ECO:0007669"/>
    <property type="project" value="InterPro"/>
</dbReference>
<feature type="transmembrane region" description="Helical" evidence="5">
    <location>
        <begin position="12"/>
        <end position="38"/>
    </location>
</feature>
<dbReference type="PANTHER" id="PTHR35903:SF1">
    <property type="entry name" value="FLAGELLIN B1"/>
    <property type="match status" value="1"/>
</dbReference>
<keyword evidence="6" id="KW-0282">Flagellum</keyword>
<dbReference type="RefSeq" id="WP_011450069.1">
    <property type="nucleotide sequence ID" value="NC_007796.1"/>
</dbReference>